<dbReference type="AlphaFoldDB" id="A0A1I1N0H9"/>
<dbReference type="Pfam" id="PF09992">
    <property type="entry name" value="NAGPA"/>
    <property type="match status" value="1"/>
</dbReference>
<name>A0A1I1N0H9_9CLOT</name>
<dbReference type="InterPro" id="IPR018711">
    <property type="entry name" value="NAGPA"/>
</dbReference>
<feature type="domain" description="Phosphodiester glycosidase" evidence="1">
    <location>
        <begin position="167"/>
        <end position="346"/>
    </location>
</feature>
<gene>
    <name evidence="2" type="ORF">SAMN05421842_11257</name>
</gene>
<dbReference type="STRING" id="119641.SAMN05421842_11257"/>
<organism evidence="2 3">
    <name type="scientific">Clostridium uliginosum</name>
    <dbReference type="NCBI Taxonomy" id="119641"/>
    <lineage>
        <taxon>Bacteria</taxon>
        <taxon>Bacillati</taxon>
        <taxon>Bacillota</taxon>
        <taxon>Clostridia</taxon>
        <taxon>Eubacteriales</taxon>
        <taxon>Clostridiaceae</taxon>
        <taxon>Clostridium</taxon>
    </lineage>
</organism>
<evidence type="ECO:0000259" key="1">
    <source>
        <dbReference type="Pfam" id="PF09992"/>
    </source>
</evidence>
<protein>
    <submittedName>
        <fullName evidence="2">Exopolysaccharide biosynthesis protein</fullName>
    </submittedName>
</protein>
<keyword evidence="3" id="KW-1185">Reference proteome</keyword>
<proteinExistence type="predicted"/>
<dbReference type="PANTHER" id="PTHR40446">
    <property type="entry name" value="N-ACETYLGLUCOSAMINE-1-PHOSPHODIESTER ALPHA-N-ACETYLGLUCOSAMINIDASE"/>
    <property type="match status" value="1"/>
</dbReference>
<dbReference type="EMBL" id="FOMG01000012">
    <property type="protein sequence ID" value="SFC88998.1"/>
    <property type="molecule type" value="Genomic_DNA"/>
</dbReference>
<evidence type="ECO:0000313" key="3">
    <source>
        <dbReference type="Proteomes" id="UP000199263"/>
    </source>
</evidence>
<reference evidence="2 3" key="1">
    <citation type="submission" date="2016-10" db="EMBL/GenBank/DDBJ databases">
        <authorList>
            <person name="de Groot N.N."/>
        </authorList>
    </citation>
    <scope>NUCLEOTIDE SEQUENCE [LARGE SCALE GENOMIC DNA]</scope>
    <source>
        <strain evidence="2 3">DSM 12992</strain>
    </source>
</reference>
<evidence type="ECO:0000313" key="2">
    <source>
        <dbReference type="EMBL" id="SFC88998.1"/>
    </source>
</evidence>
<accession>A0A1I1N0H9</accession>
<dbReference type="PANTHER" id="PTHR40446:SF2">
    <property type="entry name" value="N-ACETYLGLUCOSAMINE-1-PHOSPHODIESTER ALPHA-N-ACETYLGLUCOSAMINIDASE"/>
    <property type="match status" value="1"/>
</dbReference>
<sequence>MNTNGIKKKKKKITKFRHKLESGKKKTKKLSFITVLSFLLFELVFMVCTFPFLLLYGPFENAKRIYVGSAMGTMNTQYLATWFLSDEKIDSIIGKSSSETKDETTNVNEVKIPKNKDDTIELYDITDNPKYKGHYLVIKDSTRVKIGTSSKLETEGETTTEIAENSGAIAAVNGGAFVDRSSVKWTGTGAFPDGIVISDGKKVWNSLDEDSKTDLFAITKDGILIVGKYSENQLKELEVQEALSFGPTLVVNGKMTEITMDGGIAPRTAIGQREDGAIILLVIDGRSLTSLGATYKEVQEVLYKLGAINAINLDGGKSTTMYYDGEIINTPSNSMGERTIPTAVIVK</sequence>
<dbReference type="Proteomes" id="UP000199263">
    <property type="component" value="Unassembled WGS sequence"/>
</dbReference>